<dbReference type="RefSeq" id="WP_157309672.1">
    <property type="nucleotide sequence ID" value="NZ_WRXN01000021.1"/>
</dbReference>
<dbReference type="PANTHER" id="PTHR10067:SF13">
    <property type="entry name" value="PHOSPHATIDYLSERINE DECARBOXYLASE"/>
    <property type="match status" value="1"/>
</dbReference>
<evidence type="ECO:0000256" key="3">
    <source>
        <dbReference type="ARBA" id="ARBA00023239"/>
    </source>
</evidence>
<keyword evidence="6" id="KW-1185">Reference proteome</keyword>
<evidence type="ECO:0000256" key="2">
    <source>
        <dbReference type="ARBA" id="ARBA00023145"/>
    </source>
</evidence>
<dbReference type="InterPro" id="IPR003817">
    <property type="entry name" value="PS_Dcarbxylase"/>
</dbReference>
<evidence type="ECO:0000313" key="5">
    <source>
        <dbReference type="EMBL" id="MVT12251.1"/>
    </source>
</evidence>
<dbReference type="Pfam" id="PF02666">
    <property type="entry name" value="PS_Dcarbxylase"/>
    <property type="match status" value="1"/>
</dbReference>
<organism evidence="5 6">
    <name type="scientific">Chitinophaga tropicalis</name>
    <dbReference type="NCBI Taxonomy" id="2683588"/>
    <lineage>
        <taxon>Bacteria</taxon>
        <taxon>Pseudomonadati</taxon>
        <taxon>Bacteroidota</taxon>
        <taxon>Chitinophagia</taxon>
        <taxon>Chitinophagales</taxon>
        <taxon>Chitinophagaceae</taxon>
        <taxon>Chitinophaga</taxon>
    </lineage>
</organism>
<dbReference type="AlphaFoldDB" id="A0A7K1UCZ9"/>
<evidence type="ECO:0000313" key="6">
    <source>
        <dbReference type="Proteomes" id="UP000461730"/>
    </source>
</evidence>
<dbReference type="Proteomes" id="UP000461730">
    <property type="component" value="Unassembled WGS sequence"/>
</dbReference>
<gene>
    <name evidence="5" type="ORF">GO493_28600</name>
</gene>
<reference evidence="5 6" key="1">
    <citation type="submission" date="2019-12" db="EMBL/GenBank/DDBJ databases">
        <title>Chitinophaga sp. strain ysch24 (GDMCC 1.1355), whole genome shotgun sequence.</title>
        <authorList>
            <person name="Zhang X."/>
        </authorList>
    </citation>
    <scope>NUCLEOTIDE SEQUENCE [LARGE SCALE GENOMIC DNA]</scope>
    <source>
        <strain evidence="6">ysch24</strain>
    </source>
</reference>
<protein>
    <submittedName>
        <fullName evidence="5">Phosphatidylserine decarboxylase</fullName>
    </submittedName>
</protein>
<dbReference type="GO" id="GO:0008654">
    <property type="term" value="P:phospholipid biosynthetic process"/>
    <property type="evidence" value="ECO:0007669"/>
    <property type="project" value="InterPro"/>
</dbReference>
<keyword evidence="2" id="KW-0865">Zymogen</keyword>
<evidence type="ECO:0000256" key="4">
    <source>
        <dbReference type="ARBA" id="ARBA00023317"/>
    </source>
</evidence>
<dbReference type="PANTHER" id="PTHR10067">
    <property type="entry name" value="PHOSPHATIDYLSERINE DECARBOXYLASE"/>
    <property type="match status" value="1"/>
</dbReference>
<dbReference type="EMBL" id="WRXN01000021">
    <property type="protein sequence ID" value="MVT12251.1"/>
    <property type="molecule type" value="Genomic_DNA"/>
</dbReference>
<dbReference type="GO" id="GO:0004609">
    <property type="term" value="F:phosphatidylserine decarboxylase activity"/>
    <property type="evidence" value="ECO:0007669"/>
    <property type="project" value="InterPro"/>
</dbReference>
<accession>A0A7K1UCZ9</accession>
<keyword evidence="1" id="KW-0210">Decarboxylase</keyword>
<keyword evidence="4" id="KW-0670">Pyruvate</keyword>
<sequence>MISVTSISSNDVIVVLQNQIDQDPAFAAALTASLIAANTNAKSTLDPALYEALNELYSSYGWPVTPAEYIIYLQNFEQVIPSENTDPNYDPWKNTNSQNGYSQEVYDRLCHFYWLVDQPYNGVTLQDYTSAINNFSFAKWLDQYADSWGEFLNTPESLTPETLQSFENDPEYNLPDYSDDAPNWNSFNTFFYRQLNSTEPDGSPMRPVANPGDNTIVTSPADCTFKALYNIDANGNVLDNDGSATKVVLKQTHSIGTVSELLGPDASQYASYFNNGTFVHYFLSPFDYHRFHTPVSGKVLYLDAVPGNVYLAVNISEGQFDAPDSSDDGYEFTQARGILIIDTGDTSIGKVVVAPIGMAQVSSVNMYTSELQGQQVVKGQEFGYFAFGGSDIIMLFEQPSSALKFITTVANAEVPDSYSNVAPFHFKYGEVSVIVGNG</sequence>
<comment type="caution">
    <text evidence="5">The sequence shown here is derived from an EMBL/GenBank/DDBJ whole genome shotgun (WGS) entry which is preliminary data.</text>
</comment>
<keyword evidence="3" id="KW-0456">Lyase</keyword>
<evidence type="ECO:0000256" key="1">
    <source>
        <dbReference type="ARBA" id="ARBA00022793"/>
    </source>
</evidence>
<name>A0A7K1UCZ9_9BACT</name>
<proteinExistence type="predicted"/>